<sequence length="438" mass="48695">MLKVAKFGGSSVASAEQFKKVKEIVKMDSSRKFVVVSAVGKANKDDNKITDLLYLCYAHIKYNMNCDAVFSIIEKKFCDIAKELNLEFDIKGELAKLKEKLDQKSVSEEYLVSRGEYLTALLMAEYLGYKFIDAKDVIFYNYDNTFDYIKSEKAFEEITKTGENFIIPGFYGSFPNKDVKLMTRGGGDVTGAIVASLANADVYENWTDVSGVLMADPRIIPNPQPIEVINYNELRELSYMGASVLHEEAVFPVALKKIPIQIRNTNKPEDVGTIINNSDEGAFKHVITGIAGKKDFSIITIRKVHMSNEVGLIRKALSVFEDYNVSIEHIPSGVDSFSVVVETKAVKPFVHELMGKLKKVTSAGEVTLTTEISLIATVGLGMKNYKGLSGRLFSAIGKAGINIVVISQTSDEINIIVGVHNSDYERTIRTIYYEFNPQ</sequence>
<evidence type="ECO:0000313" key="13">
    <source>
        <dbReference type="Proteomes" id="UP000063275"/>
    </source>
</evidence>
<accession>A0A0S2ZMT2</accession>
<gene>
    <name evidence="12" type="ORF">RN87_06600</name>
</gene>
<protein>
    <recommendedName>
        <fullName evidence="9">Aspartokinase</fullName>
        <ecNumber evidence="9">2.7.2.4</ecNumber>
    </recommendedName>
</protein>
<dbReference type="OrthoDB" id="9799110at2"/>
<dbReference type="PANTHER" id="PTHR21499">
    <property type="entry name" value="ASPARTATE KINASE"/>
    <property type="match status" value="1"/>
</dbReference>
<dbReference type="GO" id="GO:0009088">
    <property type="term" value="P:threonine biosynthetic process"/>
    <property type="evidence" value="ECO:0007669"/>
    <property type="project" value="UniProtKB-UniPathway"/>
</dbReference>
<dbReference type="NCBIfam" id="NF006540">
    <property type="entry name" value="PRK09034.1"/>
    <property type="match status" value="1"/>
</dbReference>
<evidence type="ECO:0000313" key="12">
    <source>
        <dbReference type="EMBL" id="ALQ40200.1"/>
    </source>
</evidence>
<dbReference type="AlphaFoldDB" id="A0A0S2ZMT2"/>
<dbReference type="InterPro" id="IPR001048">
    <property type="entry name" value="Asp/Glu/Uridylate_kinase"/>
</dbReference>
<dbReference type="InterPro" id="IPR045865">
    <property type="entry name" value="ACT-like_dom_sf"/>
</dbReference>
<keyword evidence="10" id="KW-0028">Amino-acid biosynthesis</keyword>
<dbReference type="PROSITE" id="PS00324">
    <property type="entry name" value="ASPARTOKINASE"/>
    <property type="match status" value="1"/>
</dbReference>
<feature type="binding site" evidence="8">
    <location>
        <position position="116"/>
    </location>
    <ligand>
        <name>substrate</name>
    </ligand>
</feature>
<dbReference type="PROSITE" id="PS51671">
    <property type="entry name" value="ACT"/>
    <property type="match status" value="2"/>
</dbReference>
<proteinExistence type="inferred from homology"/>
<dbReference type="Gene3D" id="3.30.2130.10">
    <property type="entry name" value="VC0802-like"/>
    <property type="match status" value="1"/>
</dbReference>
<dbReference type="GO" id="GO:0005524">
    <property type="term" value="F:ATP binding"/>
    <property type="evidence" value="ECO:0007669"/>
    <property type="project" value="UniProtKB-KW"/>
</dbReference>
<dbReference type="Pfam" id="PF00696">
    <property type="entry name" value="AA_kinase"/>
    <property type="match status" value="1"/>
</dbReference>
<evidence type="ECO:0000256" key="3">
    <source>
        <dbReference type="ARBA" id="ARBA00022679"/>
    </source>
</evidence>
<evidence type="ECO:0000256" key="7">
    <source>
        <dbReference type="ARBA" id="ARBA00047872"/>
    </source>
</evidence>
<keyword evidence="3 9" id="KW-0808">Transferase</keyword>
<evidence type="ECO:0000256" key="6">
    <source>
        <dbReference type="ARBA" id="ARBA00022840"/>
    </source>
</evidence>
<dbReference type="Gene3D" id="3.40.1160.10">
    <property type="entry name" value="Acetylglutamate kinase-like"/>
    <property type="match status" value="1"/>
</dbReference>
<feature type="domain" description="ACT" evidence="11">
    <location>
        <begin position="301"/>
        <end position="371"/>
    </location>
</feature>
<feature type="domain" description="ACT" evidence="11">
    <location>
        <begin position="377"/>
        <end position="438"/>
    </location>
</feature>
<evidence type="ECO:0000256" key="2">
    <source>
        <dbReference type="ARBA" id="ARBA00010122"/>
    </source>
</evidence>
<feature type="binding site" evidence="8">
    <location>
        <position position="50"/>
    </location>
    <ligand>
        <name>substrate</name>
    </ligand>
</feature>
<dbReference type="GeneID" id="60659390"/>
<keyword evidence="6 8" id="KW-0067">ATP-binding</keyword>
<keyword evidence="4 8" id="KW-0547">Nucleotide-binding</keyword>
<comment type="pathway">
    <text evidence="1 10">Amino-acid biosynthesis; L-lysine biosynthesis via DAP pathway; (S)-tetrahydrodipicolinate from L-aspartate: step 1/4.</text>
</comment>
<evidence type="ECO:0000256" key="4">
    <source>
        <dbReference type="ARBA" id="ARBA00022741"/>
    </source>
</evidence>
<evidence type="ECO:0000259" key="11">
    <source>
        <dbReference type="PROSITE" id="PS51671"/>
    </source>
</evidence>
<dbReference type="KEGG" id="fhw:RN87_06600"/>
<organism evidence="12">
    <name type="scientific">Fusobacterium hwasookii ChDC F174</name>
    <dbReference type="NCBI Taxonomy" id="1307442"/>
    <lineage>
        <taxon>Bacteria</taxon>
        <taxon>Fusobacteriati</taxon>
        <taxon>Fusobacteriota</taxon>
        <taxon>Fusobacteriia</taxon>
        <taxon>Fusobacteriales</taxon>
        <taxon>Fusobacteriaceae</taxon>
        <taxon>Fusobacterium</taxon>
    </lineage>
</organism>
<dbReference type="InterPro" id="IPR002912">
    <property type="entry name" value="ACT_dom"/>
</dbReference>
<dbReference type="PANTHER" id="PTHR21499:SF67">
    <property type="entry name" value="ASPARTOKINASE 3"/>
    <property type="match status" value="1"/>
</dbReference>
<comment type="pathway">
    <text evidence="10">Amino-acid biosynthesis; L-threonine biosynthesis; L-threonine from L-aspartate: step 1/5.</text>
</comment>
<dbReference type="InterPro" id="IPR036393">
    <property type="entry name" value="AceGlu_kinase-like_sf"/>
</dbReference>
<evidence type="ECO:0000256" key="5">
    <source>
        <dbReference type="ARBA" id="ARBA00022777"/>
    </source>
</evidence>
<dbReference type="InterPro" id="IPR005260">
    <property type="entry name" value="Asp_kin_monofn"/>
</dbReference>
<dbReference type="UniPathway" id="UPA00051">
    <property type="reaction ID" value="UER00462"/>
</dbReference>
<dbReference type="RefSeq" id="WP_029491313.1">
    <property type="nucleotide sequence ID" value="NZ_ATKF01000017.1"/>
</dbReference>
<dbReference type="EMBL" id="CP013331">
    <property type="protein sequence ID" value="ALQ40200.1"/>
    <property type="molecule type" value="Genomic_DNA"/>
</dbReference>
<dbReference type="GO" id="GO:0004072">
    <property type="term" value="F:aspartate kinase activity"/>
    <property type="evidence" value="ECO:0007669"/>
    <property type="project" value="UniProtKB-EC"/>
</dbReference>
<dbReference type="GO" id="GO:0005829">
    <property type="term" value="C:cytosol"/>
    <property type="evidence" value="ECO:0007669"/>
    <property type="project" value="TreeGrafter"/>
</dbReference>
<evidence type="ECO:0000256" key="9">
    <source>
        <dbReference type="RuleBase" id="RU003448"/>
    </source>
</evidence>
<dbReference type="NCBIfam" id="TIGR00657">
    <property type="entry name" value="asp_kinases"/>
    <property type="match status" value="1"/>
</dbReference>
<dbReference type="Proteomes" id="UP000063275">
    <property type="component" value="Chromosome"/>
</dbReference>
<dbReference type="UniPathway" id="UPA00034">
    <property type="reaction ID" value="UER00015"/>
</dbReference>
<dbReference type="GO" id="GO:0009089">
    <property type="term" value="P:lysine biosynthetic process via diaminopimelate"/>
    <property type="evidence" value="ECO:0007669"/>
    <property type="project" value="UniProtKB-UniPathway"/>
</dbReference>
<comment type="catalytic activity">
    <reaction evidence="7 9">
        <text>L-aspartate + ATP = 4-phospho-L-aspartate + ADP</text>
        <dbReference type="Rhea" id="RHEA:23776"/>
        <dbReference type="ChEBI" id="CHEBI:29991"/>
        <dbReference type="ChEBI" id="CHEBI:30616"/>
        <dbReference type="ChEBI" id="CHEBI:57535"/>
        <dbReference type="ChEBI" id="CHEBI:456216"/>
        <dbReference type="EC" id="2.7.2.4"/>
    </reaction>
</comment>
<reference evidence="12 13" key="1">
    <citation type="submission" date="2015-11" db="EMBL/GenBank/DDBJ databases">
        <authorList>
            <person name="Zhang Y."/>
            <person name="Guo Z."/>
        </authorList>
    </citation>
    <scope>NUCLEOTIDE SEQUENCE [LARGE SCALE GENOMIC DNA]</scope>
    <source>
        <strain evidence="12 13">ChDC F174</strain>
    </source>
</reference>
<dbReference type="SUPFAM" id="SSF55021">
    <property type="entry name" value="ACT-like"/>
    <property type="match status" value="2"/>
</dbReference>
<dbReference type="UniPathway" id="UPA00050">
    <property type="reaction ID" value="UER00461"/>
</dbReference>
<feature type="binding site" evidence="8">
    <location>
        <position position="218"/>
    </location>
    <ligand>
        <name>ATP</name>
        <dbReference type="ChEBI" id="CHEBI:30616"/>
    </ligand>
</feature>
<dbReference type="GO" id="GO:0009090">
    <property type="term" value="P:homoserine biosynthetic process"/>
    <property type="evidence" value="ECO:0007669"/>
    <property type="project" value="TreeGrafter"/>
</dbReference>
<dbReference type="InterPro" id="IPR054352">
    <property type="entry name" value="ACT_Aspartokinase"/>
</dbReference>
<dbReference type="SUPFAM" id="SSF53633">
    <property type="entry name" value="Carbamate kinase-like"/>
    <property type="match status" value="1"/>
</dbReference>
<name>A0A0S2ZMT2_9FUSO</name>
<dbReference type="PIRSF" id="PIRSF000726">
    <property type="entry name" value="Asp_kin"/>
    <property type="match status" value="1"/>
</dbReference>
<dbReference type="InterPro" id="IPR018042">
    <property type="entry name" value="Aspartate_kinase_CS"/>
</dbReference>
<feature type="binding site" evidence="8">
    <location>
        <begin position="6"/>
        <end position="9"/>
    </location>
    <ligand>
        <name>ATP</name>
        <dbReference type="ChEBI" id="CHEBI:30616"/>
    </ligand>
</feature>
<comment type="pathway">
    <text evidence="10">Amino-acid biosynthesis; L-methionine biosynthesis via de novo pathway; L-homoserine from L-aspartate: step 1/3.</text>
</comment>
<feature type="binding site" evidence="8">
    <location>
        <begin position="207"/>
        <end position="208"/>
    </location>
    <ligand>
        <name>ATP</name>
        <dbReference type="ChEBI" id="CHEBI:30616"/>
    </ligand>
</feature>
<dbReference type="InterPro" id="IPR001341">
    <property type="entry name" value="Asp_kinase"/>
</dbReference>
<comment type="similarity">
    <text evidence="2 9">Belongs to the aspartokinase family.</text>
</comment>
<dbReference type="Pfam" id="PF22468">
    <property type="entry name" value="ACT_9"/>
    <property type="match status" value="1"/>
</dbReference>
<dbReference type="EC" id="2.7.2.4" evidence="9"/>
<keyword evidence="5 9" id="KW-0418">Kinase</keyword>
<evidence type="ECO:0000256" key="8">
    <source>
        <dbReference type="PIRSR" id="PIRSR000726-1"/>
    </source>
</evidence>
<evidence type="ECO:0000256" key="10">
    <source>
        <dbReference type="RuleBase" id="RU004249"/>
    </source>
</evidence>
<evidence type="ECO:0000256" key="1">
    <source>
        <dbReference type="ARBA" id="ARBA00004766"/>
    </source>
</evidence>